<evidence type="ECO:0000313" key="2">
    <source>
        <dbReference type="Proteomes" id="UP001185659"/>
    </source>
</evidence>
<reference evidence="1 2" key="1">
    <citation type="submission" date="2023-10" db="EMBL/GenBank/DDBJ databases">
        <authorList>
            <person name="Venkata Ramana C."/>
            <person name="Sasikala C."/>
            <person name="Dhurka M."/>
        </authorList>
    </citation>
    <scope>NUCLEOTIDE SEQUENCE [LARGE SCALE GENOMIC DNA]</scope>
    <source>
        <strain evidence="1 2">KCTC 32151</strain>
    </source>
</reference>
<accession>A0ABU4AEQ1</accession>
<dbReference type="EMBL" id="JAWLIP010000001">
    <property type="protein sequence ID" value="MDV6224718.1"/>
    <property type="molecule type" value="Genomic_DNA"/>
</dbReference>
<protein>
    <submittedName>
        <fullName evidence="1">DUF3572 domain-containing protein</fullName>
    </submittedName>
</protein>
<name>A0ABU4AEQ1_9HYPH</name>
<organism evidence="1 2">
    <name type="scientific">Nitratireductor aquimarinus</name>
    <dbReference type="NCBI Taxonomy" id="889300"/>
    <lineage>
        <taxon>Bacteria</taxon>
        <taxon>Pseudomonadati</taxon>
        <taxon>Pseudomonadota</taxon>
        <taxon>Alphaproteobacteria</taxon>
        <taxon>Hyphomicrobiales</taxon>
        <taxon>Phyllobacteriaceae</taxon>
        <taxon>Nitratireductor</taxon>
    </lineage>
</organism>
<keyword evidence="2" id="KW-1185">Reference proteome</keyword>
<dbReference type="Pfam" id="PF12096">
    <property type="entry name" value="DUF3572"/>
    <property type="match status" value="1"/>
</dbReference>
<sequence>MQREEAETIAVSALAFIAADGELLPRFLSLTGIEAHQIRAAAAEPGFLAGVLQFVLAHEPTVLRFCEESGIAPERVARAPAALPHGNTSYDIQP</sequence>
<proteinExistence type="predicted"/>
<comment type="caution">
    <text evidence="1">The sequence shown here is derived from an EMBL/GenBank/DDBJ whole genome shotgun (WGS) entry which is preliminary data.</text>
</comment>
<evidence type="ECO:0000313" key="1">
    <source>
        <dbReference type="EMBL" id="MDV6224718.1"/>
    </source>
</evidence>
<dbReference type="RefSeq" id="WP_113155425.1">
    <property type="nucleotide sequence ID" value="NZ_CP177239.1"/>
</dbReference>
<gene>
    <name evidence="1" type="ORF">R2G56_00315</name>
</gene>
<dbReference type="Proteomes" id="UP001185659">
    <property type="component" value="Unassembled WGS sequence"/>
</dbReference>
<dbReference type="InterPro" id="IPR021955">
    <property type="entry name" value="DUF3572"/>
</dbReference>